<evidence type="ECO:0000256" key="5">
    <source>
        <dbReference type="SAM" id="Phobius"/>
    </source>
</evidence>
<keyword evidence="7" id="KW-0436">Ligase</keyword>
<dbReference type="PANTHER" id="PTHR37422:SF23">
    <property type="entry name" value="TEICHURONIC ACID BIOSYNTHESIS PROTEIN TUAE"/>
    <property type="match status" value="1"/>
</dbReference>
<feature type="transmembrane region" description="Helical" evidence="5">
    <location>
        <begin position="130"/>
        <end position="150"/>
    </location>
</feature>
<gene>
    <name evidence="7" type="ORF">N1032_17785</name>
</gene>
<feature type="transmembrane region" description="Helical" evidence="5">
    <location>
        <begin position="189"/>
        <end position="207"/>
    </location>
</feature>
<feature type="transmembrane region" description="Helical" evidence="5">
    <location>
        <begin position="323"/>
        <end position="343"/>
    </location>
</feature>
<comment type="caution">
    <text evidence="7">The sequence shown here is derived from an EMBL/GenBank/DDBJ whole genome shotgun (WGS) entry which is preliminary data.</text>
</comment>
<evidence type="ECO:0000259" key="6">
    <source>
        <dbReference type="Pfam" id="PF04932"/>
    </source>
</evidence>
<evidence type="ECO:0000256" key="2">
    <source>
        <dbReference type="ARBA" id="ARBA00022692"/>
    </source>
</evidence>
<feature type="transmembrane region" description="Helical" evidence="5">
    <location>
        <begin position="69"/>
        <end position="89"/>
    </location>
</feature>
<dbReference type="Proteomes" id="UP001165586">
    <property type="component" value="Unassembled WGS sequence"/>
</dbReference>
<feature type="transmembrane region" description="Helical" evidence="5">
    <location>
        <begin position="156"/>
        <end position="177"/>
    </location>
</feature>
<dbReference type="PANTHER" id="PTHR37422">
    <property type="entry name" value="TEICHURONIC ACID BIOSYNTHESIS PROTEIN TUAE"/>
    <property type="match status" value="1"/>
</dbReference>
<keyword evidence="4 5" id="KW-0472">Membrane</keyword>
<feature type="transmembrane region" description="Helical" evidence="5">
    <location>
        <begin position="452"/>
        <end position="470"/>
    </location>
</feature>
<evidence type="ECO:0000256" key="4">
    <source>
        <dbReference type="ARBA" id="ARBA00023136"/>
    </source>
</evidence>
<feature type="transmembrane region" description="Helical" evidence="5">
    <location>
        <begin position="419"/>
        <end position="440"/>
    </location>
</feature>
<reference evidence="7" key="1">
    <citation type="submission" date="2022-08" db="EMBL/GenBank/DDBJ databases">
        <authorList>
            <person name="Deng Y."/>
            <person name="Han X.-F."/>
            <person name="Zhang Y.-Q."/>
        </authorList>
    </citation>
    <scope>NUCLEOTIDE SEQUENCE</scope>
    <source>
        <strain evidence="7">CPCC 203386</strain>
    </source>
</reference>
<proteinExistence type="predicted"/>
<accession>A0ABT2H6Q2</accession>
<keyword evidence="2 5" id="KW-0812">Transmembrane</keyword>
<feature type="transmembrane region" description="Helical" evidence="5">
    <location>
        <begin position="246"/>
        <end position="265"/>
    </location>
</feature>
<feature type="transmembrane region" description="Helical" evidence="5">
    <location>
        <begin position="47"/>
        <end position="62"/>
    </location>
</feature>
<organism evidence="7 8">
    <name type="scientific">Herbiconiux daphne</name>
    <dbReference type="NCBI Taxonomy" id="2970914"/>
    <lineage>
        <taxon>Bacteria</taxon>
        <taxon>Bacillati</taxon>
        <taxon>Actinomycetota</taxon>
        <taxon>Actinomycetes</taxon>
        <taxon>Micrococcales</taxon>
        <taxon>Microbacteriaceae</taxon>
        <taxon>Herbiconiux</taxon>
    </lineage>
</organism>
<dbReference type="InterPro" id="IPR007016">
    <property type="entry name" value="O-antigen_ligase-rel_domated"/>
</dbReference>
<evidence type="ECO:0000313" key="7">
    <source>
        <dbReference type="EMBL" id="MCS5735599.1"/>
    </source>
</evidence>
<evidence type="ECO:0000256" key="3">
    <source>
        <dbReference type="ARBA" id="ARBA00022989"/>
    </source>
</evidence>
<dbReference type="InterPro" id="IPR051533">
    <property type="entry name" value="WaaL-like"/>
</dbReference>
<keyword evidence="3 5" id="KW-1133">Transmembrane helix</keyword>
<sequence>MADVTTPQRERAHRPARDRGPRVLTTIAIAIVVTAVVVVAVLFLEPLIVGGVLLVVCGLYVFRRAVFNWTTMLFVLTAVILFIPIRRYALPIPVGFALEPYRVTIAALLVALGVHLFVRGRKDWKPVVWGWPIAIFLWTAFASLMVNAVAITETGLVTAGFANIFQLAFLLSTIVIFRQMLSSEAITTILLNVIVFGGAFIGISAFLERVTHRNIFLMLNQFLPLEILRDDAESLRAGGARAFGSAQHPIALAVLFCMIIPLAIYLMKFSPWPKFQFTRILVYSAAIGLMMIGLLSAVSRTGIVALGVMFLFILLVRPKLAGLLAVVGLPVVIVVGLIFPALFESTVLSLFDLQGLVASQTTSVGLAGQGRLADLPEAFAQFGQNPLAGTGLGSRIVVGPEANSQILDNQWLGSLLETGIIGVLGLIALLVWPIVVMVRFSFRRGVPEQRAMLVLAVTTSAIGYATSMFFYDAFAFMQTLLLLSLLLAIGAWAMTFQSESWGGVYGLAKPRARERALVRS</sequence>
<comment type="subcellular location">
    <subcellularLocation>
        <location evidence="1">Membrane</location>
        <topology evidence="1">Multi-pass membrane protein</topology>
    </subcellularLocation>
</comment>
<dbReference type="GO" id="GO:0016874">
    <property type="term" value="F:ligase activity"/>
    <property type="evidence" value="ECO:0007669"/>
    <property type="project" value="UniProtKB-KW"/>
</dbReference>
<protein>
    <submittedName>
        <fullName evidence="7">O-antigen ligase family protein</fullName>
    </submittedName>
</protein>
<feature type="transmembrane region" description="Helical" evidence="5">
    <location>
        <begin position="101"/>
        <end position="118"/>
    </location>
</feature>
<dbReference type="EMBL" id="JANLCJ010000007">
    <property type="protein sequence ID" value="MCS5735599.1"/>
    <property type="molecule type" value="Genomic_DNA"/>
</dbReference>
<dbReference type="Pfam" id="PF04932">
    <property type="entry name" value="Wzy_C"/>
    <property type="match status" value="1"/>
</dbReference>
<keyword evidence="8" id="KW-1185">Reference proteome</keyword>
<feature type="transmembrane region" description="Helical" evidence="5">
    <location>
        <begin position="476"/>
        <end position="496"/>
    </location>
</feature>
<feature type="transmembrane region" description="Helical" evidence="5">
    <location>
        <begin position="277"/>
        <end position="295"/>
    </location>
</feature>
<feature type="domain" description="O-antigen ligase-related" evidence="6">
    <location>
        <begin position="286"/>
        <end position="426"/>
    </location>
</feature>
<name>A0ABT2H6Q2_9MICO</name>
<feature type="transmembrane region" description="Helical" evidence="5">
    <location>
        <begin position="21"/>
        <end position="41"/>
    </location>
</feature>
<evidence type="ECO:0000313" key="8">
    <source>
        <dbReference type="Proteomes" id="UP001165586"/>
    </source>
</evidence>
<evidence type="ECO:0000256" key="1">
    <source>
        <dbReference type="ARBA" id="ARBA00004141"/>
    </source>
</evidence>
<feature type="transmembrane region" description="Helical" evidence="5">
    <location>
        <begin position="301"/>
        <end position="316"/>
    </location>
</feature>
<dbReference type="RefSeq" id="WP_259540541.1">
    <property type="nucleotide sequence ID" value="NZ_JANLCJ010000007.1"/>
</dbReference>